<dbReference type="Proteomes" id="UP000076420">
    <property type="component" value="Unassembled WGS sequence"/>
</dbReference>
<gene>
    <name evidence="1" type="primary">106050693</name>
</gene>
<proteinExistence type="predicted"/>
<reference evidence="1" key="1">
    <citation type="submission" date="2020-05" db="UniProtKB">
        <authorList>
            <consortium name="EnsemblMetazoa"/>
        </authorList>
    </citation>
    <scope>IDENTIFICATION</scope>
    <source>
        <strain evidence="1">BB02</strain>
    </source>
</reference>
<protein>
    <submittedName>
        <fullName evidence="1">Uncharacterized protein</fullName>
    </submittedName>
</protein>
<dbReference type="AlphaFoldDB" id="A0A2C9L136"/>
<evidence type="ECO:0000313" key="1">
    <source>
        <dbReference type="EnsemblMetazoa" id="BGLB025799-PA"/>
    </source>
</evidence>
<sequence length="400" mass="45251">MASDIDTNSSKMFCKMFCKKKTKTEKKITDLCVPQDSSGLNVCLKDQTDLADLFSLGDENQDTDPHHFTSDQSRVHSDDVGGPLIGDHETHESEGGEADLHKYLAGCKKNPGHSQFIPVDTFTLKHLPKGYQDKNLYEYIKLTANLTVRVGVKMSSPDRPKFWPKTTRPYPFSNMSERRNLRTGSGRVWIVNKFQDGVLQDGGNGHTAYTKCWCRKCEGSNSPSNVWWEFEVYTATHVVFDDIEANHTTLRLFYDKDDTPVVSVDKVSVVDVNIEDDMCWLKCVTCDNTLGNKLMEMLKHFENIWRKVYYKYSDSRSPHKLTFIVSHPHGCSKQVSVGQWKDRLKVGYKSKFTYTTCTCPGSSGAHVECLGYNDYLTCSELVHSGSLKSGLNYSGVGYVE</sequence>
<dbReference type="VEuPathDB" id="VectorBase:BGLAX_042922"/>
<dbReference type="EnsemblMetazoa" id="BGLB025799-RA">
    <property type="protein sequence ID" value="BGLB025799-PA"/>
    <property type="gene ID" value="BGLB025799"/>
</dbReference>
<name>A0A2C9L136_BIOGL</name>
<dbReference type="VEuPathDB" id="VectorBase:BGLB025799"/>
<evidence type="ECO:0000313" key="2">
    <source>
        <dbReference type="Proteomes" id="UP000076420"/>
    </source>
</evidence>
<organism evidence="1 2">
    <name type="scientific">Biomphalaria glabrata</name>
    <name type="common">Bloodfluke planorb</name>
    <name type="synonym">Freshwater snail</name>
    <dbReference type="NCBI Taxonomy" id="6526"/>
    <lineage>
        <taxon>Eukaryota</taxon>
        <taxon>Metazoa</taxon>
        <taxon>Spiralia</taxon>
        <taxon>Lophotrochozoa</taxon>
        <taxon>Mollusca</taxon>
        <taxon>Gastropoda</taxon>
        <taxon>Heterobranchia</taxon>
        <taxon>Euthyneura</taxon>
        <taxon>Panpulmonata</taxon>
        <taxon>Hygrophila</taxon>
        <taxon>Lymnaeoidea</taxon>
        <taxon>Planorbidae</taxon>
        <taxon>Biomphalaria</taxon>
    </lineage>
</organism>
<dbReference type="KEGG" id="bgt:106050693"/>
<accession>A0A2C9L136</accession>